<dbReference type="InterPro" id="IPR013783">
    <property type="entry name" value="Ig-like_fold"/>
</dbReference>
<evidence type="ECO:0000313" key="1">
    <source>
        <dbReference type="EMBL" id="MPM04080.1"/>
    </source>
</evidence>
<dbReference type="Gene3D" id="2.60.40.10">
    <property type="entry name" value="Immunoglobulins"/>
    <property type="match status" value="2"/>
</dbReference>
<dbReference type="EMBL" id="VSSQ01001007">
    <property type="protein sequence ID" value="MPM04080.1"/>
    <property type="molecule type" value="Genomic_DNA"/>
</dbReference>
<protein>
    <recommendedName>
        <fullName evidence="2">Fibronectin type-III domain-containing protein</fullName>
    </recommendedName>
</protein>
<reference evidence="1" key="1">
    <citation type="submission" date="2019-08" db="EMBL/GenBank/DDBJ databases">
        <authorList>
            <person name="Kucharzyk K."/>
            <person name="Murdoch R.W."/>
            <person name="Higgins S."/>
            <person name="Loffler F."/>
        </authorList>
    </citation>
    <scope>NUCLEOTIDE SEQUENCE</scope>
</reference>
<dbReference type="AlphaFoldDB" id="A0A644WJX9"/>
<proteinExistence type="predicted"/>
<gene>
    <name evidence="1" type="ORF">SDC9_50350</name>
</gene>
<evidence type="ECO:0008006" key="2">
    <source>
        <dbReference type="Google" id="ProtNLM"/>
    </source>
</evidence>
<name>A0A644WJX9_9ZZZZ</name>
<sequence>MRMFIFRKSRPALNVILGSLIMAFSLYSCNEIVEEDISGKTVTIISPSDGYSSPSNQVVFWWNKLDGADWYNLQIVKPSFNNVQIIVTDTNVTGENFTCLLSFGDYQWRIRPENSAYEGDYVVRSFSVESDSDLTYQVVPLVLPIQNDTSNLSAQNFSWQALPYADSYTLTVWQNYYGGAVVYNTSITGTNQGFSFVSDGSYEWGVKAVNAESESEYSLRKILIDTQAPATPALILPNNGDTLSAGSIDFSWSHSSGGSSIRDSILIAKDITFDTLVFSGFTANQAITFNLSAGSYYWKVKSFDAAGNESSWTAYRRIIID</sequence>
<accession>A0A644WJX9</accession>
<dbReference type="PROSITE" id="PS51257">
    <property type="entry name" value="PROKAR_LIPOPROTEIN"/>
    <property type="match status" value="1"/>
</dbReference>
<organism evidence="1">
    <name type="scientific">bioreactor metagenome</name>
    <dbReference type="NCBI Taxonomy" id="1076179"/>
    <lineage>
        <taxon>unclassified sequences</taxon>
        <taxon>metagenomes</taxon>
        <taxon>ecological metagenomes</taxon>
    </lineage>
</organism>
<comment type="caution">
    <text evidence="1">The sequence shown here is derived from an EMBL/GenBank/DDBJ whole genome shotgun (WGS) entry which is preliminary data.</text>
</comment>